<dbReference type="GO" id="GO:0016020">
    <property type="term" value="C:membrane"/>
    <property type="evidence" value="ECO:0007669"/>
    <property type="project" value="UniProtKB-SubCell"/>
</dbReference>
<name>A0A2K8Z145_9BACT</name>
<dbReference type="GO" id="GO:0033013">
    <property type="term" value="P:tetrapyrrole metabolic process"/>
    <property type="evidence" value="ECO:0007669"/>
    <property type="project" value="UniProtKB-ARBA"/>
</dbReference>
<proteinExistence type="inferred from homology"/>
<dbReference type="Proteomes" id="UP000232883">
    <property type="component" value="Chromosome"/>
</dbReference>
<dbReference type="CDD" id="cd15904">
    <property type="entry name" value="TSPO_MBR"/>
    <property type="match status" value="1"/>
</dbReference>
<reference evidence="7 8" key="1">
    <citation type="submission" date="2017-11" db="EMBL/GenBank/DDBJ databases">
        <title>Taxonomic description and genome sequences of Spirosoma HA7 sp. nov., isolated from pollen microhabitat of Corylus avellana.</title>
        <authorList>
            <person name="Ambika Manirajan B."/>
            <person name="Suarez C."/>
            <person name="Ratering S."/>
            <person name="Geissler-Plaum R."/>
            <person name="Cardinale M."/>
            <person name="Sylvia S."/>
        </authorList>
    </citation>
    <scope>NUCLEOTIDE SEQUENCE [LARGE SCALE GENOMIC DNA]</scope>
    <source>
        <strain evidence="7 8">HA7</strain>
    </source>
</reference>
<comment type="subcellular location">
    <subcellularLocation>
        <location evidence="1">Membrane</location>
        <topology evidence="1">Multi-pass membrane protein</topology>
    </subcellularLocation>
</comment>
<keyword evidence="5 6" id="KW-0472">Membrane</keyword>
<dbReference type="KEGG" id="spir:CWM47_17940"/>
<feature type="transmembrane region" description="Helical" evidence="6">
    <location>
        <begin position="51"/>
        <end position="71"/>
    </location>
</feature>
<dbReference type="RefSeq" id="WP_100989611.1">
    <property type="nucleotide sequence ID" value="NZ_CP025096.1"/>
</dbReference>
<evidence type="ECO:0000313" key="7">
    <source>
        <dbReference type="EMBL" id="AUD03544.1"/>
    </source>
</evidence>
<organism evidence="7 8">
    <name type="scientific">Spirosoma pollinicola</name>
    <dbReference type="NCBI Taxonomy" id="2057025"/>
    <lineage>
        <taxon>Bacteria</taxon>
        <taxon>Pseudomonadati</taxon>
        <taxon>Bacteroidota</taxon>
        <taxon>Cytophagia</taxon>
        <taxon>Cytophagales</taxon>
        <taxon>Cytophagaceae</taxon>
        <taxon>Spirosoma</taxon>
    </lineage>
</organism>
<dbReference type="PANTHER" id="PTHR10057">
    <property type="entry name" value="PERIPHERAL-TYPE BENZODIAZEPINE RECEPTOR"/>
    <property type="match status" value="1"/>
</dbReference>
<dbReference type="InterPro" id="IPR038330">
    <property type="entry name" value="TspO/MBR-related_sf"/>
</dbReference>
<evidence type="ECO:0000256" key="5">
    <source>
        <dbReference type="ARBA" id="ARBA00023136"/>
    </source>
</evidence>
<dbReference type="EMBL" id="CP025096">
    <property type="protein sequence ID" value="AUD03544.1"/>
    <property type="molecule type" value="Genomic_DNA"/>
</dbReference>
<protein>
    <recommendedName>
        <fullName evidence="9">Tryptophan-rich sensory protein</fullName>
    </recommendedName>
</protein>
<evidence type="ECO:0000256" key="4">
    <source>
        <dbReference type="ARBA" id="ARBA00022989"/>
    </source>
</evidence>
<dbReference type="AlphaFoldDB" id="A0A2K8Z145"/>
<accession>A0A2K8Z145</accession>
<sequence>MQASKNKNIKILILFSIGTLIIGLLTAYISFALFPLERTYHLPKIYPQLWVFWLVWVILYPTMGLAAGHIWVKRKEFDVRGAIIFYISILLTNFLFLPIANVSNGNPAIMTFMDINGVLTSLLLGWIFSRYSKAAFYYLLPLILWMPITAIFKIALWVNNPIHF</sequence>
<keyword evidence="3 6" id="KW-0812">Transmembrane</keyword>
<keyword evidence="4 6" id="KW-1133">Transmembrane helix</keyword>
<feature type="transmembrane region" description="Helical" evidence="6">
    <location>
        <begin position="135"/>
        <end position="158"/>
    </location>
</feature>
<dbReference type="Pfam" id="PF03073">
    <property type="entry name" value="TspO_MBR"/>
    <property type="match status" value="1"/>
</dbReference>
<evidence type="ECO:0000256" key="1">
    <source>
        <dbReference type="ARBA" id="ARBA00004141"/>
    </source>
</evidence>
<keyword evidence="8" id="KW-1185">Reference proteome</keyword>
<evidence type="ECO:0008006" key="9">
    <source>
        <dbReference type="Google" id="ProtNLM"/>
    </source>
</evidence>
<evidence type="ECO:0000256" key="2">
    <source>
        <dbReference type="ARBA" id="ARBA00007524"/>
    </source>
</evidence>
<comment type="similarity">
    <text evidence="2">Belongs to the TspO/BZRP family.</text>
</comment>
<dbReference type="OrthoDB" id="9795496at2"/>
<gene>
    <name evidence="7" type="ORF">CWM47_17940</name>
</gene>
<evidence type="ECO:0000313" key="8">
    <source>
        <dbReference type="Proteomes" id="UP000232883"/>
    </source>
</evidence>
<dbReference type="InterPro" id="IPR004307">
    <property type="entry name" value="TspO_MBR"/>
</dbReference>
<feature type="transmembrane region" description="Helical" evidence="6">
    <location>
        <begin position="83"/>
        <end position="102"/>
    </location>
</feature>
<dbReference type="Gene3D" id="1.20.1260.100">
    <property type="entry name" value="TspO/MBR protein"/>
    <property type="match status" value="1"/>
</dbReference>
<evidence type="ECO:0000256" key="3">
    <source>
        <dbReference type="ARBA" id="ARBA00022692"/>
    </source>
</evidence>
<evidence type="ECO:0000256" key="6">
    <source>
        <dbReference type="SAM" id="Phobius"/>
    </source>
</evidence>
<dbReference type="PANTHER" id="PTHR10057:SF0">
    <property type="entry name" value="TRANSLOCATOR PROTEIN"/>
    <property type="match status" value="1"/>
</dbReference>
<feature type="transmembrane region" description="Helical" evidence="6">
    <location>
        <begin position="108"/>
        <end position="128"/>
    </location>
</feature>
<feature type="transmembrane region" description="Helical" evidence="6">
    <location>
        <begin position="12"/>
        <end position="31"/>
    </location>
</feature>